<comment type="caution">
    <text evidence="8">The sequence shown here is derived from an EMBL/GenBank/DDBJ whole genome shotgun (WGS) entry which is preliminary data.</text>
</comment>
<organism evidence="8 9">
    <name type="scientific">Levilactobacillus fuyuanensis</name>
    <dbReference type="NCBI Taxonomy" id="2486022"/>
    <lineage>
        <taxon>Bacteria</taxon>
        <taxon>Bacillati</taxon>
        <taxon>Bacillota</taxon>
        <taxon>Bacilli</taxon>
        <taxon>Lactobacillales</taxon>
        <taxon>Lactobacillaceae</taxon>
        <taxon>Levilactobacillus</taxon>
    </lineage>
</organism>
<dbReference type="InterPro" id="IPR038570">
    <property type="entry name" value="HicA_sf"/>
</dbReference>
<protein>
    <submittedName>
        <fullName evidence="8">Type II toxin-antitoxin system HicA family toxin</fullName>
    </submittedName>
</protein>
<accession>A0ABW4H2U9</accession>
<evidence type="ECO:0000256" key="1">
    <source>
        <dbReference type="ARBA" id="ARBA00006620"/>
    </source>
</evidence>
<evidence type="ECO:0000256" key="3">
    <source>
        <dbReference type="ARBA" id="ARBA00022722"/>
    </source>
</evidence>
<evidence type="ECO:0000256" key="2">
    <source>
        <dbReference type="ARBA" id="ARBA00022649"/>
    </source>
</evidence>
<name>A0ABW4H2U9_9LACO</name>
<evidence type="ECO:0000256" key="7">
    <source>
        <dbReference type="ARBA" id="ARBA00023016"/>
    </source>
</evidence>
<evidence type="ECO:0000313" key="8">
    <source>
        <dbReference type="EMBL" id="MFD1548991.1"/>
    </source>
</evidence>
<comment type="similarity">
    <text evidence="1">Belongs to the HicA mRNA interferase family.</text>
</comment>
<dbReference type="RefSeq" id="WP_318531130.1">
    <property type="nucleotide sequence ID" value="NZ_JBHTOM010000005.1"/>
</dbReference>
<keyword evidence="9" id="KW-1185">Reference proteome</keyword>
<reference evidence="9" key="1">
    <citation type="journal article" date="2019" name="Int. J. Syst. Evol. Microbiol.">
        <title>The Global Catalogue of Microorganisms (GCM) 10K type strain sequencing project: providing services to taxonomists for standard genome sequencing and annotation.</title>
        <authorList>
            <consortium name="The Broad Institute Genomics Platform"/>
            <consortium name="The Broad Institute Genome Sequencing Center for Infectious Disease"/>
            <person name="Wu L."/>
            <person name="Ma J."/>
        </authorList>
    </citation>
    <scope>NUCLEOTIDE SEQUENCE [LARGE SCALE GENOMIC DNA]</scope>
    <source>
        <strain evidence="9">CCM 8906</strain>
    </source>
</reference>
<dbReference type="SUPFAM" id="SSF54786">
    <property type="entry name" value="YcfA/nrd intein domain"/>
    <property type="match status" value="1"/>
</dbReference>
<dbReference type="PANTHER" id="PTHR34873">
    <property type="entry name" value="SSR1766 PROTEIN"/>
    <property type="match status" value="1"/>
</dbReference>
<dbReference type="Proteomes" id="UP001597195">
    <property type="component" value="Unassembled WGS sequence"/>
</dbReference>
<evidence type="ECO:0000313" key="9">
    <source>
        <dbReference type="Proteomes" id="UP001597195"/>
    </source>
</evidence>
<evidence type="ECO:0000256" key="4">
    <source>
        <dbReference type="ARBA" id="ARBA00022759"/>
    </source>
</evidence>
<gene>
    <name evidence="8" type="ORF">ACFQ5T_04740</name>
</gene>
<dbReference type="InterPro" id="IPR012933">
    <property type="entry name" value="HicA_mRNA_interferase"/>
</dbReference>
<keyword evidence="4" id="KW-0255">Endonuclease</keyword>
<dbReference type="Pfam" id="PF07927">
    <property type="entry name" value="HicA_toxin"/>
    <property type="match status" value="1"/>
</dbReference>
<keyword evidence="7" id="KW-0346">Stress response</keyword>
<proteinExistence type="inferred from homology"/>
<evidence type="ECO:0000256" key="5">
    <source>
        <dbReference type="ARBA" id="ARBA00022801"/>
    </source>
</evidence>
<keyword evidence="2" id="KW-1277">Toxin-antitoxin system</keyword>
<dbReference type="EMBL" id="JBHTOM010000005">
    <property type="protein sequence ID" value="MFD1548991.1"/>
    <property type="molecule type" value="Genomic_DNA"/>
</dbReference>
<evidence type="ECO:0000256" key="6">
    <source>
        <dbReference type="ARBA" id="ARBA00022884"/>
    </source>
</evidence>
<keyword evidence="3" id="KW-0540">Nuclease</keyword>
<dbReference type="PANTHER" id="PTHR34873:SF3">
    <property type="entry name" value="ADDICTION MODULE TOXIN, HICA FAMILY"/>
    <property type="match status" value="1"/>
</dbReference>
<sequence>MPIDSREIIKILQKDGWYLARVTGDHRHFKHPVKPGIVTVPHPRKDIPKGTLNSILKQAGLK</sequence>
<keyword evidence="5" id="KW-0378">Hydrolase</keyword>
<dbReference type="Gene3D" id="3.30.920.30">
    <property type="entry name" value="Hypothetical protein"/>
    <property type="match status" value="1"/>
</dbReference>
<keyword evidence="6" id="KW-0694">RNA-binding</keyword>